<protein>
    <submittedName>
        <fullName evidence="2">Uncharacterized protein</fullName>
    </submittedName>
</protein>
<evidence type="ECO:0000313" key="2">
    <source>
        <dbReference type="EMBL" id="JAH55979.1"/>
    </source>
</evidence>
<dbReference type="EMBL" id="GBXM01052598">
    <property type="protein sequence ID" value="JAH55979.1"/>
    <property type="molecule type" value="Transcribed_RNA"/>
</dbReference>
<feature type="compositionally biased region" description="Polar residues" evidence="1">
    <location>
        <begin position="10"/>
        <end position="20"/>
    </location>
</feature>
<evidence type="ECO:0000256" key="1">
    <source>
        <dbReference type="SAM" id="MobiDB-lite"/>
    </source>
</evidence>
<organism evidence="2">
    <name type="scientific">Anguilla anguilla</name>
    <name type="common">European freshwater eel</name>
    <name type="synonym">Muraena anguilla</name>
    <dbReference type="NCBI Taxonomy" id="7936"/>
    <lineage>
        <taxon>Eukaryota</taxon>
        <taxon>Metazoa</taxon>
        <taxon>Chordata</taxon>
        <taxon>Craniata</taxon>
        <taxon>Vertebrata</taxon>
        <taxon>Euteleostomi</taxon>
        <taxon>Actinopterygii</taxon>
        <taxon>Neopterygii</taxon>
        <taxon>Teleostei</taxon>
        <taxon>Anguilliformes</taxon>
        <taxon>Anguillidae</taxon>
        <taxon>Anguilla</taxon>
    </lineage>
</organism>
<reference evidence="2" key="1">
    <citation type="submission" date="2014-11" db="EMBL/GenBank/DDBJ databases">
        <authorList>
            <person name="Amaro Gonzalez C."/>
        </authorList>
    </citation>
    <scope>NUCLEOTIDE SEQUENCE</scope>
</reference>
<feature type="region of interest" description="Disordered" evidence="1">
    <location>
        <begin position="1"/>
        <end position="20"/>
    </location>
</feature>
<sequence>MERKGFPLTMQENPFGQSGI</sequence>
<dbReference type="AlphaFoldDB" id="A0A0E9TQI6"/>
<reference evidence="2" key="2">
    <citation type="journal article" date="2015" name="Fish Shellfish Immunol.">
        <title>Early steps in the European eel (Anguilla anguilla)-Vibrio vulnificus interaction in the gills: Role of the RtxA13 toxin.</title>
        <authorList>
            <person name="Callol A."/>
            <person name="Pajuelo D."/>
            <person name="Ebbesson L."/>
            <person name="Teles M."/>
            <person name="MacKenzie S."/>
            <person name="Amaro C."/>
        </authorList>
    </citation>
    <scope>NUCLEOTIDE SEQUENCE</scope>
</reference>
<proteinExistence type="predicted"/>
<name>A0A0E9TQI6_ANGAN</name>
<accession>A0A0E9TQI6</accession>